<protein>
    <submittedName>
        <fullName evidence="2">DUF5363 family protein</fullName>
    </submittedName>
</protein>
<dbReference type="GeneID" id="83859511"/>
<proteinExistence type="predicted"/>
<reference evidence="2 3" key="1">
    <citation type="journal article" date="2017" name="J. Fish Dis.">
        <title>Comparative assessment of Vibrio virulence in marine fish larvae.</title>
        <authorList>
            <person name="Ronneseth A."/>
            <person name="Castillo D."/>
            <person name="D'Alvise P."/>
            <person name="Tonnesen O."/>
            <person name="Haugland G."/>
            <person name="Grotkjaer T."/>
            <person name="Engell-Sorensen K."/>
            <person name="Norremark L."/>
            <person name="Bergh O."/>
            <person name="Wergeland H.I."/>
            <person name="Gram L."/>
        </authorList>
    </citation>
    <scope>NUCLEOTIDE SEQUENCE [LARGE SCALE GENOMIC DNA]</scope>
    <source>
        <strain evidence="2 3">90-11-286</strain>
    </source>
</reference>
<gene>
    <name evidence="2" type="ORF">PL14_05945</name>
</gene>
<dbReference type="AlphaFoldDB" id="A0ABD4QTJ4"/>
<sequence>MWQWLKKQVARYDRWCENMGLTPDKKRSCVPYRQDPVQSKERERE</sequence>
<feature type="region of interest" description="Disordered" evidence="1">
    <location>
        <begin position="24"/>
        <end position="45"/>
    </location>
</feature>
<evidence type="ECO:0000313" key="3">
    <source>
        <dbReference type="Proteomes" id="UP000078309"/>
    </source>
</evidence>
<comment type="caution">
    <text evidence="2">The sequence shown here is derived from an EMBL/GenBank/DDBJ whole genome shotgun (WGS) entry which is preliminary data.</text>
</comment>
<dbReference type="Proteomes" id="UP000078309">
    <property type="component" value="Unassembled WGS sequence"/>
</dbReference>
<accession>A0ABD4QTJ4</accession>
<name>A0ABD4QTJ4_VIBAN</name>
<dbReference type="RefSeq" id="WP_013856121.1">
    <property type="nucleotide sequence ID" value="NZ_AJYT02000003.1"/>
</dbReference>
<evidence type="ECO:0000313" key="2">
    <source>
        <dbReference type="EMBL" id="MBT2918223.1"/>
    </source>
</evidence>
<organism evidence="2 3">
    <name type="scientific">Vibrio anguillarum</name>
    <name type="common">Listonella anguillarum</name>
    <dbReference type="NCBI Taxonomy" id="55601"/>
    <lineage>
        <taxon>Bacteria</taxon>
        <taxon>Pseudomonadati</taxon>
        <taxon>Pseudomonadota</taxon>
        <taxon>Gammaproteobacteria</taxon>
        <taxon>Vibrionales</taxon>
        <taxon>Vibrionaceae</taxon>
        <taxon>Vibrio</taxon>
    </lineage>
</organism>
<dbReference type="EMBL" id="JAHGUI010000019">
    <property type="protein sequence ID" value="MBT2918223.1"/>
    <property type="molecule type" value="Genomic_DNA"/>
</dbReference>
<evidence type="ECO:0000256" key="1">
    <source>
        <dbReference type="SAM" id="MobiDB-lite"/>
    </source>
</evidence>